<dbReference type="GO" id="GO:0003964">
    <property type="term" value="F:RNA-directed DNA polymerase activity"/>
    <property type="evidence" value="ECO:0007669"/>
    <property type="project" value="UniProtKB-KW"/>
</dbReference>
<dbReference type="PANTHER" id="PTHR33395:SF22">
    <property type="entry name" value="REVERSE TRANSCRIPTASE DOMAIN-CONTAINING PROTEIN"/>
    <property type="match status" value="1"/>
</dbReference>
<organism evidence="1 2">
    <name type="scientific">Acropora cervicornis</name>
    <name type="common">Staghorn coral</name>
    <dbReference type="NCBI Taxonomy" id="6130"/>
    <lineage>
        <taxon>Eukaryota</taxon>
        <taxon>Metazoa</taxon>
        <taxon>Cnidaria</taxon>
        <taxon>Anthozoa</taxon>
        <taxon>Hexacorallia</taxon>
        <taxon>Scleractinia</taxon>
        <taxon>Astrocoeniina</taxon>
        <taxon>Acroporidae</taxon>
        <taxon>Acropora</taxon>
    </lineage>
</organism>
<protein>
    <submittedName>
        <fullName evidence="1">LINE-1 reverse transcriptase-like protein</fullName>
    </submittedName>
</protein>
<dbReference type="AlphaFoldDB" id="A0AAD9USB1"/>
<dbReference type="GO" id="GO:0031012">
    <property type="term" value="C:extracellular matrix"/>
    <property type="evidence" value="ECO:0007669"/>
    <property type="project" value="TreeGrafter"/>
</dbReference>
<reference evidence="1" key="2">
    <citation type="journal article" date="2023" name="Science">
        <title>Genomic signatures of disease resistance in endangered staghorn corals.</title>
        <authorList>
            <person name="Vollmer S.V."/>
            <person name="Selwyn J.D."/>
            <person name="Despard B.A."/>
            <person name="Roesel C.L."/>
        </authorList>
    </citation>
    <scope>NUCLEOTIDE SEQUENCE</scope>
    <source>
        <strain evidence="1">K2</strain>
    </source>
</reference>
<sequence length="198" mass="22663">MNSCIPSKWTSSRYNLPWFNHSLKRLVTRKQRLYNKAKTSGKQNHCKAFRVARKLMHRRLKEDLSNIPDIGYDRIPAIDSLSITTNGVAKQLSLLKTNKASGPDAIPPWFLKEHAAEITPILTNIFQDSIESGTVPSRWKSANVCGVFKKGKKSDPSNYRPISLTCIASKILEHIVYSHVMKHFEHYNILTDCQHSFR</sequence>
<dbReference type="PANTHER" id="PTHR33395">
    <property type="entry name" value="TRANSCRIPTASE, PUTATIVE-RELATED-RELATED"/>
    <property type="match status" value="1"/>
</dbReference>
<proteinExistence type="predicted"/>
<gene>
    <name evidence="1" type="ORF">P5673_031691</name>
</gene>
<dbReference type="Proteomes" id="UP001249851">
    <property type="component" value="Unassembled WGS sequence"/>
</dbReference>
<keyword evidence="1" id="KW-0695">RNA-directed DNA polymerase</keyword>
<keyword evidence="1" id="KW-0548">Nucleotidyltransferase</keyword>
<name>A0AAD9USB1_ACRCE</name>
<keyword evidence="1" id="KW-0808">Transferase</keyword>
<reference evidence="1" key="1">
    <citation type="journal article" date="2023" name="G3 (Bethesda)">
        <title>Whole genome assembly and annotation of the endangered Caribbean coral Acropora cervicornis.</title>
        <authorList>
            <person name="Selwyn J.D."/>
            <person name="Vollmer S.V."/>
        </authorList>
    </citation>
    <scope>NUCLEOTIDE SEQUENCE</scope>
    <source>
        <strain evidence="1">K2</strain>
    </source>
</reference>
<evidence type="ECO:0000313" key="2">
    <source>
        <dbReference type="Proteomes" id="UP001249851"/>
    </source>
</evidence>
<evidence type="ECO:0000313" key="1">
    <source>
        <dbReference type="EMBL" id="KAK2548164.1"/>
    </source>
</evidence>
<keyword evidence="2" id="KW-1185">Reference proteome</keyword>
<accession>A0AAD9USB1</accession>
<comment type="caution">
    <text evidence="1">The sequence shown here is derived from an EMBL/GenBank/DDBJ whole genome shotgun (WGS) entry which is preliminary data.</text>
</comment>
<dbReference type="EMBL" id="JARQWQ010000154">
    <property type="protein sequence ID" value="KAK2548164.1"/>
    <property type="molecule type" value="Genomic_DNA"/>
</dbReference>